<dbReference type="GO" id="GO:0004519">
    <property type="term" value="F:endonuclease activity"/>
    <property type="evidence" value="ECO:0007669"/>
    <property type="project" value="UniProtKB-KW"/>
</dbReference>
<dbReference type="PANTHER" id="PTHR37984:SF5">
    <property type="entry name" value="PROTEIN NYNRIN-LIKE"/>
    <property type="match status" value="1"/>
</dbReference>
<dbReference type="InterPro" id="IPR001969">
    <property type="entry name" value="Aspartic_peptidase_AS"/>
</dbReference>
<dbReference type="Pfam" id="PF19259">
    <property type="entry name" value="Ty3_capsid"/>
    <property type="match status" value="1"/>
</dbReference>
<dbReference type="PROSITE" id="PS50878">
    <property type="entry name" value="RT_POL"/>
    <property type="match status" value="1"/>
</dbReference>
<dbReference type="PROSITE" id="PS00141">
    <property type="entry name" value="ASP_PROTEASE"/>
    <property type="match status" value="1"/>
</dbReference>
<keyword evidence="16" id="KW-0511">Multifunctional enzyme</keyword>
<keyword evidence="11" id="KW-0229">DNA integration</keyword>
<dbReference type="Pfam" id="PF17919">
    <property type="entry name" value="RT_RNaseH_2"/>
    <property type="match status" value="1"/>
</dbReference>
<keyword evidence="17" id="KW-0175">Coiled coil</keyword>
<keyword evidence="3" id="KW-0548">Nucleotidyltransferase</keyword>
<evidence type="ECO:0000256" key="15">
    <source>
        <dbReference type="ARBA" id="ARBA00023172"/>
    </source>
</evidence>
<proteinExistence type="predicted"/>
<dbReference type="Proteomes" id="UP000242715">
    <property type="component" value="Unassembled WGS sequence"/>
</dbReference>
<dbReference type="SUPFAM" id="SSF53098">
    <property type="entry name" value="Ribonuclease H-like"/>
    <property type="match status" value="1"/>
</dbReference>
<dbReference type="GO" id="GO:0006310">
    <property type="term" value="P:DNA recombination"/>
    <property type="evidence" value="ECO:0007669"/>
    <property type="project" value="UniProtKB-KW"/>
</dbReference>
<dbReference type="Gene3D" id="1.10.340.70">
    <property type="match status" value="1"/>
</dbReference>
<feature type="coiled-coil region" evidence="17">
    <location>
        <begin position="1155"/>
        <end position="1189"/>
    </location>
</feature>
<dbReference type="InterPro" id="IPR043502">
    <property type="entry name" value="DNA/RNA_pol_sf"/>
</dbReference>
<dbReference type="InterPro" id="IPR012337">
    <property type="entry name" value="RNaseH-like_sf"/>
</dbReference>
<evidence type="ECO:0000256" key="3">
    <source>
        <dbReference type="ARBA" id="ARBA00022695"/>
    </source>
</evidence>
<organism evidence="21 22">
    <name type="scientific">Trifolium subterraneum</name>
    <name type="common">Subterranean clover</name>
    <dbReference type="NCBI Taxonomy" id="3900"/>
    <lineage>
        <taxon>Eukaryota</taxon>
        <taxon>Viridiplantae</taxon>
        <taxon>Streptophyta</taxon>
        <taxon>Embryophyta</taxon>
        <taxon>Tracheophyta</taxon>
        <taxon>Spermatophyta</taxon>
        <taxon>Magnoliopsida</taxon>
        <taxon>eudicotyledons</taxon>
        <taxon>Gunneridae</taxon>
        <taxon>Pentapetalae</taxon>
        <taxon>rosids</taxon>
        <taxon>fabids</taxon>
        <taxon>Fabales</taxon>
        <taxon>Fabaceae</taxon>
        <taxon>Papilionoideae</taxon>
        <taxon>50 kb inversion clade</taxon>
        <taxon>NPAAA clade</taxon>
        <taxon>Hologalegina</taxon>
        <taxon>IRL clade</taxon>
        <taxon>Trifolieae</taxon>
        <taxon>Trifolium</taxon>
    </lineage>
</organism>
<dbReference type="PROSITE" id="PS50994">
    <property type="entry name" value="INTEGRASE"/>
    <property type="match status" value="1"/>
</dbReference>
<feature type="compositionally biased region" description="Pro residues" evidence="18">
    <location>
        <begin position="245"/>
        <end position="254"/>
    </location>
</feature>
<dbReference type="CDD" id="cd01647">
    <property type="entry name" value="RT_LTR"/>
    <property type="match status" value="1"/>
</dbReference>
<dbReference type="GO" id="GO:0004190">
    <property type="term" value="F:aspartic-type endopeptidase activity"/>
    <property type="evidence" value="ECO:0007669"/>
    <property type="project" value="UniProtKB-KW"/>
</dbReference>
<feature type="region of interest" description="Disordered" evidence="18">
    <location>
        <begin position="52"/>
        <end position="74"/>
    </location>
</feature>
<dbReference type="SUPFAM" id="SSF50630">
    <property type="entry name" value="Acid proteases"/>
    <property type="match status" value="1"/>
</dbReference>
<dbReference type="OrthoDB" id="2013610at2759"/>
<keyword evidence="15" id="KW-0233">DNA recombination</keyword>
<dbReference type="FunFam" id="3.10.10.10:FF:000007">
    <property type="entry name" value="Retrovirus-related Pol polyprotein from transposon 17.6-like Protein"/>
    <property type="match status" value="1"/>
</dbReference>
<dbReference type="Gene3D" id="3.30.420.10">
    <property type="entry name" value="Ribonuclease H-like superfamily/Ribonuclease H"/>
    <property type="match status" value="1"/>
</dbReference>
<keyword evidence="6" id="KW-0064">Aspartyl protease</keyword>
<dbReference type="Pfam" id="PF00078">
    <property type="entry name" value="RVT_1"/>
    <property type="match status" value="1"/>
</dbReference>
<evidence type="ECO:0000256" key="2">
    <source>
        <dbReference type="ARBA" id="ARBA00022679"/>
    </source>
</evidence>
<evidence type="ECO:0000313" key="22">
    <source>
        <dbReference type="Proteomes" id="UP000242715"/>
    </source>
</evidence>
<reference evidence="22" key="1">
    <citation type="journal article" date="2017" name="Front. Plant Sci.">
        <title>Climate Clever Clovers: New Paradigm to Reduce the Environmental Footprint of Ruminants by Breeding Low Methanogenic Forages Utilizing Haplotype Variation.</title>
        <authorList>
            <person name="Kaur P."/>
            <person name="Appels R."/>
            <person name="Bayer P.E."/>
            <person name="Keeble-Gagnere G."/>
            <person name="Wang J."/>
            <person name="Hirakawa H."/>
            <person name="Shirasawa K."/>
            <person name="Vercoe P."/>
            <person name="Stefanova K."/>
            <person name="Durmic Z."/>
            <person name="Nichols P."/>
            <person name="Revell C."/>
            <person name="Isobe S.N."/>
            <person name="Edwards D."/>
            <person name="Erskine W."/>
        </authorList>
    </citation>
    <scope>NUCLEOTIDE SEQUENCE [LARGE SCALE GENOMIC DNA]</scope>
    <source>
        <strain evidence="22">cv. Daliak</strain>
    </source>
</reference>
<dbReference type="FunFam" id="1.10.340.70:FF:000001">
    <property type="entry name" value="Retrovirus-related Pol polyprotein from transposon gypsy-like Protein"/>
    <property type="match status" value="1"/>
</dbReference>
<accession>A0A2Z6PGL1</accession>
<dbReference type="InterPro" id="IPR036397">
    <property type="entry name" value="RNaseH_sf"/>
</dbReference>
<dbReference type="InterPro" id="IPR041588">
    <property type="entry name" value="Integrase_H2C2"/>
</dbReference>
<dbReference type="InterPro" id="IPR016197">
    <property type="entry name" value="Chromo-like_dom_sf"/>
</dbReference>
<dbReference type="InterPro" id="IPR056924">
    <property type="entry name" value="SH3_Tf2-1"/>
</dbReference>
<evidence type="ECO:0000259" key="19">
    <source>
        <dbReference type="PROSITE" id="PS50878"/>
    </source>
</evidence>
<keyword evidence="5" id="KW-0479">Metal-binding</keyword>
<dbReference type="GO" id="GO:0003723">
    <property type="term" value="F:RNA binding"/>
    <property type="evidence" value="ECO:0007669"/>
    <property type="project" value="UniProtKB-KW"/>
</dbReference>
<evidence type="ECO:0000259" key="20">
    <source>
        <dbReference type="PROSITE" id="PS50994"/>
    </source>
</evidence>
<dbReference type="SUPFAM" id="SSF54160">
    <property type="entry name" value="Chromo domain-like"/>
    <property type="match status" value="1"/>
</dbReference>
<evidence type="ECO:0000256" key="4">
    <source>
        <dbReference type="ARBA" id="ARBA00022722"/>
    </source>
</evidence>
<keyword evidence="4" id="KW-0540">Nuclease</keyword>
<dbReference type="InterPro" id="IPR001584">
    <property type="entry name" value="Integrase_cat-core"/>
</dbReference>
<feature type="region of interest" description="Disordered" evidence="18">
    <location>
        <begin position="237"/>
        <end position="264"/>
    </location>
</feature>
<feature type="domain" description="Reverse transcriptase" evidence="19">
    <location>
        <begin position="614"/>
        <end position="793"/>
    </location>
</feature>
<dbReference type="PANTHER" id="PTHR37984">
    <property type="entry name" value="PROTEIN CBG26694"/>
    <property type="match status" value="1"/>
</dbReference>
<evidence type="ECO:0000313" key="21">
    <source>
        <dbReference type="EMBL" id="GAU43457.1"/>
    </source>
</evidence>
<evidence type="ECO:0000256" key="5">
    <source>
        <dbReference type="ARBA" id="ARBA00022723"/>
    </source>
</evidence>
<evidence type="ECO:0000256" key="17">
    <source>
        <dbReference type="SAM" id="Coils"/>
    </source>
</evidence>
<keyword evidence="13" id="KW-0239">DNA-directed DNA polymerase</keyword>
<dbReference type="GO" id="GO:0003887">
    <property type="term" value="F:DNA-directed DNA polymerase activity"/>
    <property type="evidence" value="ECO:0007669"/>
    <property type="project" value="UniProtKB-KW"/>
</dbReference>
<keyword evidence="2" id="KW-0808">Transferase</keyword>
<keyword evidence="10" id="KW-0694">RNA-binding</keyword>
<dbReference type="GO" id="GO:0015074">
    <property type="term" value="P:DNA integration"/>
    <property type="evidence" value="ECO:0007669"/>
    <property type="project" value="UniProtKB-KW"/>
</dbReference>
<evidence type="ECO:0000256" key="18">
    <source>
        <dbReference type="SAM" id="MobiDB-lite"/>
    </source>
</evidence>
<dbReference type="Gene3D" id="3.30.70.270">
    <property type="match status" value="2"/>
</dbReference>
<dbReference type="InterPro" id="IPR043128">
    <property type="entry name" value="Rev_trsase/Diguanyl_cyclase"/>
</dbReference>
<dbReference type="EMBL" id="DF973973">
    <property type="protein sequence ID" value="GAU43457.1"/>
    <property type="molecule type" value="Genomic_DNA"/>
</dbReference>
<keyword evidence="7" id="KW-0255">Endonuclease</keyword>
<name>A0A2Z6PGL1_TRISU</name>
<evidence type="ECO:0000256" key="8">
    <source>
        <dbReference type="ARBA" id="ARBA00022801"/>
    </source>
</evidence>
<evidence type="ECO:0000256" key="16">
    <source>
        <dbReference type="ARBA" id="ARBA00023268"/>
    </source>
</evidence>
<protein>
    <recommendedName>
        <fullName evidence="23">Integrase catalytic domain-containing protein</fullName>
    </recommendedName>
</protein>
<keyword evidence="8" id="KW-0378">Hydrolase</keyword>
<sequence>MAPTRNPPPPAEPPNIQDLHDSIKALTSAFTQFRETQNDRHNHYLASFDNLNSQIPTSSSNNQSQTSKSNDNSLKPPKVRLLLFDSSNPLDWVFQANQFFDHYSIPNYQRLTHVPGYMSGEALGWFQWMYNNHLLSTWDAFTTALETRFGPSTFDNHQQALFKLRQTTTVAEYQREFERLCNRVTGLSPMAIIDCFVSGLKSHIQHELAIHQPQSISQAIGLAKLIESKTTASRSLSSPSWFQKYPPPKPPLLPTPSSKLLTPNSPATKSFPIKLLSPSELQLRRAKGLCFNCDERFHTGHRCKSKQFLLLLGDEEHAVNNEPVYAYLASETTSPNEPPIPSTLINHSTEPDPPPLPMTEPELFQLSLQAATGQPSPRTLRFIATIHNHSITVLVDSGSSHNIIQPRIASFLHLPIQPLSSFSVMVGNGDHLHCTGICSDVPVLVNDHTFNISMYVLPIQGVNIVLGVQWLQTLGPFVSDFTIPSMQFYHKDSLITITGSKSSHITPASLHQINRMLHTNSIATFHSITMLPSSTNTTQTLPSDNQVIASLHLDLQSLLQPYLHIFTTPQGLPPPRPHDHHIHLTPAAPPINIKPYRYPHYQKEAMTNIIADMLRDGLIQPSNSPYSSPVLLVKKKDGSWRFCVDYRALNAITIKDRFPIPTIDELIDELHGSSVFTKIDLRSGYHQIRLAPEDVSKTGFRTLDGHYEFLVMPFGLTNAPSTFQAAMNDLLKPFLRKFALVFFDDILVYSSDWKAHLVHLQQVLQALSQNQFFAKLSKCQFGVPSIEYLGHIISKEGVSADPSKIQAMISWPVPKNITALRAFLGLTGFYRRFVLNYAAIATPLTDLLKSNSFTWSEAANEAFTNLKEAMANLPMLTLPNFNLPFEVTTDASLTAIGTKLLQRAITDPKMQQRFQAKSGLLYFQNRLFIPLESGLIPSLLQEYHSSPTGGHSGIQATLARLYAIFYWPDMYKDVKQLVNTCAVCQHNKYSTQSPYGLLQPLPLPQQVWEDISMDFITHLPTTHNRSFTAASIAPLFILEIYRLHGAPKTIVSDRDRVFVSQFWRSLFHHLGTSLSFTSSYHPQSDGQTEVLNRCLETYLRCFVSDAPRLWLRFLPLAEFLYNTSFHTAIGMTPFEALYGRKPPTLVHYNPGTSKIESLDELLTQKTEVLKVLKANLAKAQNRMTIQANRHRQDKSFEVGQWLYLKLQPYCQQSVQHRTSHKLAKCFYGPSQILKKIGKVAYELDLPVASRVDPVFHVSLLKPCQGEPTTQIAPIADPSAYPPIVPVPSAIRNHRISVEGLKEILVEWKDLPLSEATWVTASTFKNQFPNLNLEDNILFDAVDNVTQQNRGSKEKDAASNIGPSHKPKRNIRRPKRYED</sequence>
<keyword evidence="14" id="KW-0238">DNA-binding</keyword>
<dbReference type="CDD" id="cd00303">
    <property type="entry name" value="retropepsin_like"/>
    <property type="match status" value="1"/>
</dbReference>
<dbReference type="GO" id="GO:0046872">
    <property type="term" value="F:metal ion binding"/>
    <property type="evidence" value="ECO:0007669"/>
    <property type="project" value="UniProtKB-KW"/>
</dbReference>
<dbReference type="Pfam" id="PF24626">
    <property type="entry name" value="SH3_Tf2-1"/>
    <property type="match status" value="1"/>
</dbReference>
<evidence type="ECO:0000256" key="1">
    <source>
        <dbReference type="ARBA" id="ARBA00022670"/>
    </source>
</evidence>
<dbReference type="InterPro" id="IPR045358">
    <property type="entry name" value="Ty3_capsid"/>
</dbReference>
<dbReference type="Pfam" id="PF17921">
    <property type="entry name" value="Integrase_H2C2"/>
    <property type="match status" value="1"/>
</dbReference>
<evidence type="ECO:0000256" key="10">
    <source>
        <dbReference type="ARBA" id="ARBA00022884"/>
    </source>
</evidence>
<dbReference type="GO" id="GO:0003964">
    <property type="term" value="F:RNA-directed DNA polymerase activity"/>
    <property type="evidence" value="ECO:0007669"/>
    <property type="project" value="UniProtKB-KW"/>
</dbReference>
<evidence type="ECO:0000256" key="6">
    <source>
        <dbReference type="ARBA" id="ARBA00022750"/>
    </source>
</evidence>
<keyword evidence="12" id="KW-0695">RNA-directed DNA polymerase</keyword>
<keyword evidence="9" id="KW-0460">Magnesium</keyword>
<keyword evidence="22" id="KW-1185">Reference proteome</keyword>
<feature type="compositionally biased region" description="Basic residues" evidence="18">
    <location>
        <begin position="1364"/>
        <end position="1378"/>
    </location>
</feature>
<feature type="domain" description="Integrase catalytic" evidence="20">
    <location>
        <begin position="1028"/>
        <end position="1141"/>
    </location>
</feature>
<dbReference type="InterPro" id="IPR041577">
    <property type="entry name" value="RT_RNaseH_2"/>
</dbReference>
<evidence type="ECO:0000256" key="13">
    <source>
        <dbReference type="ARBA" id="ARBA00022932"/>
    </source>
</evidence>
<dbReference type="Pfam" id="PF08284">
    <property type="entry name" value="RVP_2"/>
    <property type="match status" value="1"/>
</dbReference>
<evidence type="ECO:0008006" key="23">
    <source>
        <dbReference type="Google" id="ProtNLM"/>
    </source>
</evidence>
<evidence type="ECO:0000256" key="7">
    <source>
        <dbReference type="ARBA" id="ARBA00022759"/>
    </source>
</evidence>
<dbReference type="InterPro" id="IPR021109">
    <property type="entry name" value="Peptidase_aspartic_dom_sf"/>
</dbReference>
<dbReference type="FunFam" id="3.30.70.270:FF:000020">
    <property type="entry name" value="Transposon Tf2-6 polyprotein-like Protein"/>
    <property type="match status" value="1"/>
</dbReference>
<dbReference type="InterPro" id="IPR050951">
    <property type="entry name" value="Retrovirus_Pol_polyprotein"/>
</dbReference>
<keyword evidence="1" id="KW-0645">Protease</keyword>
<dbReference type="GO" id="GO:0003677">
    <property type="term" value="F:DNA binding"/>
    <property type="evidence" value="ECO:0007669"/>
    <property type="project" value="UniProtKB-KW"/>
</dbReference>
<dbReference type="GO" id="GO:0006508">
    <property type="term" value="P:proteolysis"/>
    <property type="evidence" value="ECO:0007669"/>
    <property type="project" value="UniProtKB-KW"/>
</dbReference>
<feature type="compositionally biased region" description="Low complexity" evidence="18">
    <location>
        <begin position="52"/>
        <end position="73"/>
    </location>
</feature>
<evidence type="ECO:0000256" key="12">
    <source>
        <dbReference type="ARBA" id="ARBA00022918"/>
    </source>
</evidence>
<gene>
    <name evidence="21" type="ORF">TSUD_140950</name>
</gene>
<feature type="region of interest" description="Disordered" evidence="18">
    <location>
        <begin position="1347"/>
        <end position="1378"/>
    </location>
</feature>
<dbReference type="InterPro" id="IPR000477">
    <property type="entry name" value="RT_dom"/>
</dbReference>
<evidence type="ECO:0000256" key="14">
    <source>
        <dbReference type="ARBA" id="ARBA00023125"/>
    </source>
</evidence>
<dbReference type="SUPFAM" id="SSF56672">
    <property type="entry name" value="DNA/RNA polymerases"/>
    <property type="match status" value="1"/>
</dbReference>
<dbReference type="Gene3D" id="2.40.70.10">
    <property type="entry name" value="Acid Proteases"/>
    <property type="match status" value="1"/>
</dbReference>
<evidence type="ECO:0000256" key="11">
    <source>
        <dbReference type="ARBA" id="ARBA00022908"/>
    </source>
</evidence>
<dbReference type="Gene3D" id="3.10.10.10">
    <property type="entry name" value="HIV Type 1 Reverse Transcriptase, subunit A, domain 1"/>
    <property type="match status" value="1"/>
</dbReference>
<evidence type="ECO:0000256" key="9">
    <source>
        <dbReference type="ARBA" id="ARBA00022842"/>
    </source>
</evidence>